<dbReference type="Proteomes" id="UP001479290">
    <property type="component" value="Unassembled WGS sequence"/>
</dbReference>
<evidence type="ECO:0000256" key="1">
    <source>
        <dbReference type="SAM" id="MobiDB-lite"/>
    </source>
</evidence>
<gene>
    <name evidence="2" type="ORF">ABG768_014020</name>
</gene>
<reference evidence="2 3" key="1">
    <citation type="submission" date="2024-05" db="EMBL/GenBank/DDBJ databases">
        <title>A high-quality chromosomal-level genome assembly of Topmouth culter (Culter alburnus).</title>
        <authorList>
            <person name="Zhao H."/>
        </authorList>
    </citation>
    <scope>NUCLEOTIDE SEQUENCE [LARGE SCALE GENOMIC DNA]</scope>
    <source>
        <strain evidence="2">CATC2023</strain>
        <tissue evidence="2">Muscle</tissue>
    </source>
</reference>
<protein>
    <recommendedName>
        <fullName evidence="4">Secreted protein</fullName>
    </recommendedName>
</protein>
<sequence>MSGLTATRLPWTQILSPLAVGMFIPELEPAALFIPEPKPVAMSFPCRHDFPPLSSVFLHRSSLYYWTRWFPPVATSSSTGSIQPSSTFVSVGSTRLPDSASTSGPV</sequence>
<accession>A0AAW1Z8C8</accession>
<proteinExistence type="predicted"/>
<organism evidence="2 3">
    <name type="scientific">Culter alburnus</name>
    <name type="common">Topmouth culter</name>
    <dbReference type="NCBI Taxonomy" id="194366"/>
    <lineage>
        <taxon>Eukaryota</taxon>
        <taxon>Metazoa</taxon>
        <taxon>Chordata</taxon>
        <taxon>Craniata</taxon>
        <taxon>Vertebrata</taxon>
        <taxon>Euteleostomi</taxon>
        <taxon>Actinopterygii</taxon>
        <taxon>Neopterygii</taxon>
        <taxon>Teleostei</taxon>
        <taxon>Ostariophysi</taxon>
        <taxon>Cypriniformes</taxon>
        <taxon>Xenocyprididae</taxon>
        <taxon>Xenocypridinae</taxon>
        <taxon>Culter</taxon>
    </lineage>
</organism>
<dbReference type="EMBL" id="JAWDJR010000020">
    <property type="protein sequence ID" value="KAK9956275.1"/>
    <property type="molecule type" value="Genomic_DNA"/>
</dbReference>
<evidence type="ECO:0008006" key="4">
    <source>
        <dbReference type="Google" id="ProtNLM"/>
    </source>
</evidence>
<evidence type="ECO:0000313" key="2">
    <source>
        <dbReference type="EMBL" id="KAK9956275.1"/>
    </source>
</evidence>
<name>A0AAW1Z8C8_CULAL</name>
<evidence type="ECO:0000313" key="3">
    <source>
        <dbReference type="Proteomes" id="UP001479290"/>
    </source>
</evidence>
<feature type="region of interest" description="Disordered" evidence="1">
    <location>
        <begin position="75"/>
        <end position="106"/>
    </location>
</feature>
<comment type="caution">
    <text evidence="2">The sequence shown here is derived from an EMBL/GenBank/DDBJ whole genome shotgun (WGS) entry which is preliminary data.</text>
</comment>
<feature type="compositionally biased region" description="Low complexity" evidence="1">
    <location>
        <begin position="75"/>
        <end position="87"/>
    </location>
</feature>
<dbReference type="AlphaFoldDB" id="A0AAW1Z8C8"/>
<keyword evidence="3" id="KW-1185">Reference proteome</keyword>